<feature type="domain" description="Peptidase M28" evidence="5">
    <location>
        <begin position="288"/>
        <end position="463"/>
    </location>
</feature>
<feature type="chain" id="PRO_5041262287" evidence="3">
    <location>
        <begin position="26"/>
        <end position="485"/>
    </location>
</feature>
<protein>
    <submittedName>
        <fullName evidence="6">Aminopeptidase YwaD</fullName>
    </submittedName>
</protein>
<dbReference type="PANTHER" id="PTHR12147">
    <property type="entry name" value="METALLOPEPTIDASE M28 FAMILY MEMBER"/>
    <property type="match status" value="1"/>
</dbReference>
<comment type="cofactor">
    <cofactor evidence="1">
        <name>Zn(2+)</name>
        <dbReference type="ChEBI" id="CHEBI:29105"/>
    </cofactor>
</comment>
<evidence type="ECO:0000313" key="6">
    <source>
        <dbReference type="EMBL" id="CAI7989758.1"/>
    </source>
</evidence>
<dbReference type="PROSITE" id="PS51257">
    <property type="entry name" value="PROKAR_LIPOPROTEIN"/>
    <property type="match status" value="1"/>
</dbReference>
<evidence type="ECO:0000256" key="3">
    <source>
        <dbReference type="SAM" id="SignalP"/>
    </source>
</evidence>
<organism evidence="6 7">
    <name type="scientific">Geodia barretti</name>
    <name type="common">Barrett's horny sponge</name>
    <dbReference type="NCBI Taxonomy" id="519541"/>
    <lineage>
        <taxon>Eukaryota</taxon>
        <taxon>Metazoa</taxon>
        <taxon>Porifera</taxon>
        <taxon>Demospongiae</taxon>
        <taxon>Heteroscleromorpha</taxon>
        <taxon>Tetractinellida</taxon>
        <taxon>Astrophorina</taxon>
        <taxon>Geodiidae</taxon>
        <taxon>Geodia</taxon>
    </lineage>
</organism>
<evidence type="ECO:0000259" key="5">
    <source>
        <dbReference type="Pfam" id="PF04389"/>
    </source>
</evidence>
<dbReference type="InterPro" id="IPR046450">
    <property type="entry name" value="PA_dom_sf"/>
</dbReference>
<dbReference type="Pfam" id="PF04389">
    <property type="entry name" value="Peptidase_M28"/>
    <property type="match status" value="1"/>
</dbReference>
<feature type="domain" description="PA" evidence="4">
    <location>
        <begin position="181"/>
        <end position="262"/>
    </location>
</feature>
<dbReference type="InterPro" id="IPR007484">
    <property type="entry name" value="Peptidase_M28"/>
</dbReference>
<sequence>MPKLIVRSALWNGVAVALIVSLVACSNAPEDAPAAQATVAPVVTATLALQATAAPQATSTSAPEPTAVPAPLPTVPILPAVVAATPTTVPTNPEAERLSAIGLELLTDLTADYSPRESGTDGELAAAEFIGRYLEDMGYVVEFQPVEVEYIPWSEEFVSLIGDGRPDLRAVPMAMSGLGDVTAPLVSVGKAFEEDIPDEGLDGVIALIERGQITFEEKVNRVANAGAVAAIIYNNERGNFRGALQSDGPIPAASLSLEEGEDVLQLLEDETELEARVTIEMSLLNSQNVIAELDGQSTECGVVVMGGHYDSVADTQAAGDNGTGRCLASRDGEELAEAHSEDESLPYALRFIFFGVEEIGLYGSRHYVDNLSEQEHGEIIAMLNFDAMGKGEAAVVGSDDLVDRAINYADGNGITLNRSNEPAGFGSDHASFLNADIPALFFFGDDFSIINSPDDVLEEVEPSIMGANMVVGLGMLEEFECKPQG</sequence>
<accession>A0AA35W0B5</accession>
<dbReference type="GO" id="GO:0006508">
    <property type="term" value="P:proteolysis"/>
    <property type="evidence" value="ECO:0007669"/>
    <property type="project" value="InterPro"/>
</dbReference>
<evidence type="ECO:0000256" key="2">
    <source>
        <dbReference type="ARBA" id="ARBA00005634"/>
    </source>
</evidence>
<dbReference type="SUPFAM" id="SSF52025">
    <property type="entry name" value="PA domain"/>
    <property type="match status" value="1"/>
</dbReference>
<dbReference type="EMBL" id="CASHTH010000036">
    <property type="protein sequence ID" value="CAI7989758.1"/>
    <property type="molecule type" value="Genomic_DNA"/>
</dbReference>
<evidence type="ECO:0000259" key="4">
    <source>
        <dbReference type="Pfam" id="PF02225"/>
    </source>
</evidence>
<reference evidence="6" key="1">
    <citation type="submission" date="2023-03" db="EMBL/GenBank/DDBJ databases">
        <authorList>
            <person name="Steffen K."/>
            <person name="Cardenas P."/>
        </authorList>
    </citation>
    <scope>NUCLEOTIDE SEQUENCE</scope>
</reference>
<keyword evidence="6" id="KW-0378">Hydrolase</keyword>
<feature type="signal peptide" evidence="3">
    <location>
        <begin position="1"/>
        <end position="25"/>
    </location>
</feature>
<keyword evidence="6" id="KW-0645">Protease</keyword>
<keyword evidence="7" id="KW-1185">Reference proteome</keyword>
<dbReference type="InterPro" id="IPR003137">
    <property type="entry name" value="PA_domain"/>
</dbReference>
<name>A0AA35W0B5_GEOBA</name>
<dbReference type="GO" id="GO:0004177">
    <property type="term" value="F:aminopeptidase activity"/>
    <property type="evidence" value="ECO:0007669"/>
    <property type="project" value="UniProtKB-KW"/>
</dbReference>
<proteinExistence type="inferred from homology"/>
<dbReference type="Gene3D" id="3.40.630.10">
    <property type="entry name" value="Zn peptidases"/>
    <property type="match status" value="1"/>
</dbReference>
<gene>
    <name evidence="6" type="ORF">GBAR_LOCUS318</name>
</gene>
<dbReference type="Pfam" id="PF02225">
    <property type="entry name" value="PA"/>
    <property type="match status" value="1"/>
</dbReference>
<dbReference type="InterPro" id="IPR045175">
    <property type="entry name" value="M28_fam"/>
</dbReference>
<dbReference type="GO" id="GO:0008235">
    <property type="term" value="F:metalloexopeptidase activity"/>
    <property type="evidence" value="ECO:0007669"/>
    <property type="project" value="InterPro"/>
</dbReference>
<dbReference type="SUPFAM" id="SSF53187">
    <property type="entry name" value="Zn-dependent exopeptidases"/>
    <property type="match status" value="1"/>
</dbReference>
<keyword evidence="6" id="KW-0031">Aminopeptidase</keyword>
<dbReference type="Gene3D" id="3.50.30.30">
    <property type="match status" value="1"/>
</dbReference>
<evidence type="ECO:0000256" key="1">
    <source>
        <dbReference type="ARBA" id="ARBA00001947"/>
    </source>
</evidence>
<dbReference type="Proteomes" id="UP001174909">
    <property type="component" value="Unassembled WGS sequence"/>
</dbReference>
<keyword evidence="3" id="KW-0732">Signal</keyword>
<evidence type="ECO:0000313" key="7">
    <source>
        <dbReference type="Proteomes" id="UP001174909"/>
    </source>
</evidence>
<dbReference type="PANTHER" id="PTHR12147:SF26">
    <property type="entry name" value="PEPTIDASE M28 DOMAIN-CONTAINING PROTEIN"/>
    <property type="match status" value="1"/>
</dbReference>
<comment type="similarity">
    <text evidence="2">Belongs to the peptidase M28 family. M28B subfamily.</text>
</comment>
<comment type="caution">
    <text evidence="6">The sequence shown here is derived from an EMBL/GenBank/DDBJ whole genome shotgun (WGS) entry which is preliminary data.</text>
</comment>
<dbReference type="AlphaFoldDB" id="A0AA35W0B5"/>